<comment type="caution">
    <text evidence="1">The sequence shown here is derived from an EMBL/GenBank/DDBJ whole genome shotgun (WGS) entry which is preliminary data.</text>
</comment>
<gene>
    <name evidence="1" type="ORF">POPTR_010G019550v4</name>
</gene>
<proteinExistence type="predicted"/>
<name>A0ACC0SBA5_POPTR</name>
<organism evidence="1 2">
    <name type="scientific">Populus trichocarpa</name>
    <name type="common">Western balsam poplar</name>
    <name type="synonym">Populus balsamifera subsp. trichocarpa</name>
    <dbReference type="NCBI Taxonomy" id="3694"/>
    <lineage>
        <taxon>Eukaryota</taxon>
        <taxon>Viridiplantae</taxon>
        <taxon>Streptophyta</taxon>
        <taxon>Embryophyta</taxon>
        <taxon>Tracheophyta</taxon>
        <taxon>Spermatophyta</taxon>
        <taxon>Magnoliopsida</taxon>
        <taxon>eudicotyledons</taxon>
        <taxon>Gunneridae</taxon>
        <taxon>Pentapetalae</taxon>
        <taxon>rosids</taxon>
        <taxon>fabids</taxon>
        <taxon>Malpighiales</taxon>
        <taxon>Salicaceae</taxon>
        <taxon>Saliceae</taxon>
        <taxon>Populus</taxon>
    </lineage>
</organism>
<evidence type="ECO:0000313" key="1">
    <source>
        <dbReference type="EMBL" id="KAI9386415.1"/>
    </source>
</evidence>
<reference evidence="1 2" key="1">
    <citation type="journal article" date="2006" name="Science">
        <title>The genome of black cottonwood, Populus trichocarpa (Torr. &amp; Gray).</title>
        <authorList>
            <person name="Tuskan G.A."/>
            <person name="Difazio S."/>
            <person name="Jansson S."/>
            <person name="Bohlmann J."/>
            <person name="Grigoriev I."/>
            <person name="Hellsten U."/>
            <person name="Putnam N."/>
            <person name="Ralph S."/>
            <person name="Rombauts S."/>
            <person name="Salamov A."/>
            <person name="Schein J."/>
            <person name="Sterck L."/>
            <person name="Aerts A."/>
            <person name="Bhalerao R.R."/>
            <person name="Bhalerao R.P."/>
            <person name="Blaudez D."/>
            <person name="Boerjan W."/>
            <person name="Brun A."/>
            <person name="Brunner A."/>
            <person name="Busov V."/>
            <person name="Campbell M."/>
            <person name="Carlson J."/>
            <person name="Chalot M."/>
            <person name="Chapman J."/>
            <person name="Chen G.L."/>
            <person name="Cooper D."/>
            <person name="Coutinho P.M."/>
            <person name="Couturier J."/>
            <person name="Covert S."/>
            <person name="Cronk Q."/>
            <person name="Cunningham R."/>
            <person name="Davis J."/>
            <person name="Degroeve S."/>
            <person name="Dejardin A."/>
            <person name="Depamphilis C."/>
            <person name="Detter J."/>
            <person name="Dirks B."/>
            <person name="Dubchak I."/>
            <person name="Duplessis S."/>
            <person name="Ehlting J."/>
            <person name="Ellis B."/>
            <person name="Gendler K."/>
            <person name="Goodstein D."/>
            <person name="Gribskov M."/>
            <person name="Grimwood J."/>
            <person name="Groover A."/>
            <person name="Gunter L."/>
            <person name="Hamberger B."/>
            <person name="Heinze B."/>
            <person name="Helariutta Y."/>
            <person name="Henrissat B."/>
            <person name="Holligan D."/>
            <person name="Holt R."/>
            <person name="Huang W."/>
            <person name="Islam-Faridi N."/>
            <person name="Jones S."/>
            <person name="Jones-Rhoades M."/>
            <person name="Jorgensen R."/>
            <person name="Joshi C."/>
            <person name="Kangasjarvi J."/>
            <person name="Karlsson J."/>
            <person name="Kelleher C."/>
            <person name="Kirkpatrick R."/>
            <person name="Kirst M."/>
            <person name="Kohler A."/>
            <person name="Kalluri U."/>
            <person name="Larimer F."/>
            <person name="Leebens-Mack J."/>
            <person name="Leple J.C."/>
            <person name="Locascio P."/>
            <person name="Lou Y."/>
            <person name="Lucas S."/>
            <person name="Martin F."/>
            <person name="Montanini B."/>
            <person name="Napoli C."/>
            <person name="Nelson D.R."/>
            <person name="Nelson C."/>
            <person name="Nieminen K."/>
            <person name="Nilsson O."/>
            <person name="Pereda V."/>
            <person name="Peter G."/>
            <person name="Philippe R."/>
            <person name="Pilate G."/>
            <person name="Poliakov A."/>
            <person name="Razumovskaya J."/>
            <person name="Richardson P."/>
            <person name="Rinaldi C."/>
            <person name="Ritland K."/>
            <person name="Rouze P."/>
            <person name="Ryaboy D."/>
            <person name="Schmutz J."/>
            <person name="Schrader J."/>
            <person name="Segerman B."/>
            <person name="Shin H."/>
            <person name="Siddiqui A."/>
            <person name="Sterky F."/>
            <person name="Terry A."/>
            <person name="Tsai C.J."/>
            <person name="Uberbacher E."/>
            <person name="Unneberg P."/>
            <person name="Vahala J."/>
            <person name="Wall K."/>
            <person name="Wessler S."/>
            <person name="Yang G."/>
            <person name="Yin T."/>
            <person name="Douglas C."/>
            <person name="Marra M."/>
            <person name="Sandberg G."/>
            <person name="Van de Peer Y."/>
            <person name="Rokhsar D."/>
        </authorList>
    </citation>
    <scope>NUCLEOTIDE SEQUENCE [LARGE SCALE GENOMIC DNA]</scope>
    <source>
        <strain evidence="2">cv. Nisqually</strain>
    </source>
</reference>
<accession>A0ACC0SBA5</accession>
<keyword evidence="2" id="KW-1185">Reference proteome</keyword>
<dbReference type="Proteomes" id="UP000006729">
    <property type="component" value="Chromosome 10"/>
</dbReference>
<dbReference type="EMBL" id="CM009299">
    <property type="protein sequence ID" value="KAI9386415.1"/>
    <property type="molecule type" value="Genomic_DNA"/>
</dbReference>
<protein>
    <submittedName>
        <fullName evidence="1">Uncharacterized protein</fullName>
    </submittedName>
</protein>
<sequence length="70" mass="7910">MQFLKMISHTQREETAVDVADYGHSRNHVEHQILSPVPGLSYQDSSLTLGILSIIETNLVIIKPRNPQQN</sequence>
<evidence type="ECO:0000313" key="2">
    <source>
        <dbReference type="Proteomes" id="UP000006729"/>
    </source>
</evidence>